<keyword evidence="1" id="KW-1133">Transmembrane helix</keyword>
<sequence length="148" mass="14989">MILVSRALKTLAVASLAVAAAHLILSDTLRLGFSAQASATLGSPQGYGADQAFTTALVNTALVLPLVLWAGLRIAGERRVGIPVLVGTVAWITAVWHGLDVIDDVPGAVLPLPSLGLVVLVAALGSLVPRKGVTPRRTAPPSPPAPGA</sequence>
<dbReference type="AlphaFoldDB" id="A0A160NXI5"/>
<name>A0A160NXI5_STRLU</name>
<evidence type="ECO:0000313" key="3">
    <source>
        <dbReference type="Proteomes" id="UP000217676"/>
    </source>
</evidence>
<feature type="transmembrane region" description="Helical" evidence="1">
    <location>
        <begin position="80"/>
        <end position="99"/>
    </location>
</feature>
<dbReference type="KEGG" id="slau:SLA_1817"/>
<keyword evidence="3" id="KW-1185">Reference proteome</keyword>
<dbReference type="Proteomes" id="UP000217676">
    <property type="component" value="Chromosome"/>
</dbReference>
<feature type="transmembrane region" description="Helical" evidence="1">
    <location>
        <begin position="50"/>
        <end position="68"/>
    </location>
</feature>
<keyword evidence="1" id="KW-0472">Membrane</keyword>
<protein>
    <submittedName>
        <fullName evidence="2">Uncharacterized protein</fullName>
    </submittedName>
</protein>
<gene>
    <name evidence="2" type="ORF">SLA_1817</name>
</gene>
<evidence type="ECO:0000256" key="1">
    <source>
        <dbReference type="SAM" id="Phobius"/>
    </source>
</evidence>
<organism evidence="2 3">
    <name type="scientific">Streptomyces laurentii</name>
    <dbReference type="NCBI Taxonomy" id="39478"/>
    <lineage>
        <taxon>Bacteria</taxon>
        <taxon>Bacillati</taxon>
        <taxon>Actinomycetota</taxon>
        <taxon>Actinomycetes</taxon>
        <taxon>Kitasatosporales</taxon>
        <taxon>Streptomycetaceae</taxon>
        <taxon>Streptomyces</taxon>
    </lineage>
</organism>
<feature type="transmembrane region" description="Helical" evidence="1">
    <location>
        <begin position="105"/>
        <end position="128"/>
    </location>
</feature>
<dbReference type="EMBL" id="AP017424">
    <property type="protein sequence ID" value="BAU82755.1"/>
    <property type="molecule type" value="Genomic_DNA"/>
</dbReference>
<evidence type="ECO:0000313" key="2">
    <source>
        <dbReference type="EMBL" id="BAU82755.1"/>
    </source>
</evidence>
<reference evidence="2 3" key="1">
    <citation type="journal article" date="2016" name="Genome Announc.">
        <title>Complete Genome Sequence of Thiostrepton-Producing Streptomyces laurentii ATCC 31255.</title>
        <authorList>
            <person name="Doi K."/>
            <person name="Fujino Y."/>
            <person name="Nagayoshi Y."/>
            <person name="Ohshima T."/>
            <person name="Ogata S."/>
        </authorList>
    </citation>
    <scope>NUCLEOTIDE SEQUENCE [LARGE SCALE GENOMIC DNA]</scope>
    <source>
        <strain evidence="2 3">ATCC 31255</strain>
    </source>
</reference>
<proteinExistence type="predicted"/>
<keyword evidence="1" id="KW-0812">Transmembrane</keyword>
<accession>A0A160NXI5</accession>